<gene>
    <name evidence="1" type="ORF">M5D96_011549</name>
</gene>
<evidence type="ECO:0000313" key="2">
    <source>
        <dbReference type="Proteomes" id="UP001059596"/>
    </source>
</evidence>
<reference evidence="1" key="1">
    <citation type="journal article" date="2023" name="Genome Biol. Evol.">
        <title>Long-read-based Genome Assembly of Drosophila gunungcola Reveals Fewer Chemosensory Genes in Flower-breeding Species.</title>
        <authorList>
            <person name="Negi A."/>
            <person name="Liao B.Y."/>
            <person name="Yeh S.D."/>
        </authorList>
    </citation>
    <scope>NUCLEOTIDE SEQUENCE</scope>
    <source>
        <strain evidence="1">Sukarami</strain>
    </source>
</reference>
<proteinExistence type="predicted"/>
<feature type="non-terminal residue" evidence="1">
    <location>
        <position position="67"/>
    </location>
</feature>
<keyword evidence="2" id="KW-1185">Reference proteome</keyword>
<organism evidence="1 2">
    <name type="scientific">Drosophila gunungcola</name>
    <name type="common">fruit fly</name>
    <dbReference type="NCBI Taxonomy" id="103775"/>
    <lineage>
        <taxon>Eukaryota</taxon>
        <taxon>Metazoa</taxon>
        <taxon>Ecdysozoa</taxon>
        <taxon>Arthropoda</taxon>
        <taxon>Hexapoda</taxon>
        <taxon>Insecta</taxon>
        <taxon>Pterygota</taxon>
        <taxon>Neoptera</taxon>
        <taxon>Endopterygota</taxon>
        <taxon>Diptera</taxon>
        <taxon>Brachycera</taxon>
        <taxon>Muscomorpha</taxon>
        <taxon>Ephydroidea</taxon>
        <taxon>Drosophilidae</taxon>
        <taxon>Drosophila</taxon>
        <taxon>Sophophora</taxon>
    </lineage>
</organism>
<dbReference type="EMBL" id="JAMKOV010000032">
    <property type="protein sequence ID" value="KAI8035637.1"/>
    <property type="molecule type" value="Genomic_DNA"/>
</dbReference>
<dbReference type="Proteomes" id="UP001059596">
    <property type="component" value="Unassembled WGS sequence"/>
</dbReference>
<evidence type="ECO:0000313" key="1">
    <source>
        <dbReference type="EMBL" id="KAI8035637.1"/>
    </source>
</evidence>
<sequence>MYTHTYVRWLPQDKFQRHNAINSTSSSSLPIPIPPFHHPWVGGVAVAVEVEVAVLALVQDMQITVNN</sequence>
<comment type="caution">
    <text evidence="1">The sequence shown here is derived from an EMBL/GenBank/DDBJ whole genome shotgun (WGS) entry which is preliminary data.</text>
</comment>
<accession>A0A9P9YEQ1</accession>
<dbReference type="AlphaFoldDB" id="A0A9P9YEQ1"/>
<protein>
    <submittedName>
        <fullName evidence="1">Uncharacterized protein</fullName>
    </submittedName>
</protein>
<name>A0A9P9YEQ1_9MUSC</name>